<dbReference type="InterPro" id="IPR012301">
    <property type="entry name" value="Malic_N_dom"/>
</dbReference>
<evidence type="ECO:0000259" key="6">
    <source>
        <dbReference type="SMART" id="SM01274"/>
    </source>
</evidence>
<evidence type="ECO:0000256" key="4">
    <source>
        <dbReference type="PIRSR" id="PIRSR000106-2"/>
    </source>
</evidence>
<dbReference type="PANTHER" id="PTHR23406">
    <property type="entry name" value="MALIC ENZYME-RELATED"/>
    <property type="match status" value="1"/>
</dbReference>
<dbReference type="GO" id="GO:0006108">
    <property type="term" value="P:malate metabolic process"/>
    <property type="evidence" value="ECO:0007669"/>
    <property type="project" value="TreeGrafter"/>
</dbReference>
<feature type="active site" description="Proton acceptor" evidence="3">
    <location>
        <position position="187"/>
    </location>
</feature>
<evidence type="ECO:0000256" key="1">
    <source>
        <dbReference type="ARBA" id="ARBA00001946"/>
    </source>
</evidence>
<feature type="active site" description="Proton donor" evidence="3">
    <location>
        <position position="116"/>
    </location>
</feature>
<protein>
    <recommendedName>
        <fullName evidence="8">NADP-dependent malic enzyme</fullName>
    </recommendedName>
</protein>
<dbReference type="FunFam" id="3.40.50.720:FF:000635">
    <property type="entry name" value="NADP-dependent malic enzyme"/>
    <property type="match status" value="1"/>
</dbReference>
<dbReference type="PRINTS" id="PR00072">
    <property type="entry name" value="MALOXRDTASE"/>
</dbReference>
<dbReference type="Gene3D" id="3.40.50.10380">
    <property type="entry name" value="Malic enzyme, N-terminal domain"/>
    <property type="match status" value="1"/>
</dbReference>
<dbReference type="GO" id="GO:0009507">
    <property type="term" value="C:chloroplast"/>
    <property type="evidence" value="ECO:0007669"/>
    <property type="project" value="TreeGrafter"/>
</dbReference>
<dbReference type="Pfam" id="PF03949">
    <property type="entry name" value="Malic_M"/>
    <property type="match status" value="1"/>
</dbReference>
<dbReference type="SMART" id="SM00919">
    <property type="entry name" value="Malic_M"/>
    <property type="match status" value="1"/>
</dbReference>
<dbReference type="PANTHER" id="PTHR23406:SF76">
    <property type="entry name" value="NADP-DEPENDENT MALIC ENZYME 4, CHLOROPLASTIC"/>
    <property type="match status" value="1"/>
</dbReference>
<feature type="domain" description="Malic enzyme N-terminal" evidence="6">
    <location>
        <begin position="93"/>
        <end position="272"/>
    </location>
</feature>
<dbReference type="Gene3D" id="3.40.50.720">
    <property type="entry name" value="NAD(P)-binding Rossmann-like Domain"/>
    <property type="match status" value="1"/>
</dbReference>
<name>A0A9I9DVJ5_CUCME</name>
<dbReference type="PIRSF" id="PIRSF000106">
    <property type="entry name" value="ME"/>
    <property type="match status" value="1"/>
</dbReference>
<dbReference type="InterPro" id="IPR001891">
    <property type="entry name" value="Malic_OxRdtase"/>
</dbReference>
<feature type="binding site" evidence="4">
    <location>
        <position position="169"/>
    </location>
    <ligand>
        <name>(S)-malate</name>
        <dbReference type="ChEBI" id="CHEBI:15589"/>
    </ligand>
</feature>
<evidence type="ECO:0000256" key="3">
    <source>
        <dbReference type="PIRSR" id="PIRSR000106-1"/>
    </source>
</evidence>
<reference evidence="7" key="1">
    <citation type="submission" date="2023-03" db="UniProtKB">
        <authorList>
            <consortium name="EnsemblPlants"/>
        </authorList>
    </citation>
    <scope>IDENTIFICATION</scope>
</reference>
<feature type="binding site" evidence="4">
    <location>
        <position position="440"/>
    </location>
    <ligand>
        <name>(S)-malate</name>
        <dbReference type="ChEBI" id="CHEBI:15589"/>
    </ligand>
</feature>
<dbReference type="FunFam" id="3.40.50.10380:FF:000004">
    <property type="entry name" value="Malic enzyme"/>
    <property type="match status" value="1"/>
</dbReference>
<dbReference type="InterPro" id="IPR046346">
    <property type="entry name" value="Aminoacid_DH-like_N_sf"/>
</dbReference>
<proteinExistence type="inferred from homology"/>
<dbReference type="InterPro" id="IPR012302">
    <property type="entry name" value="Malic_NAD-bd"/>
</dbReference>
<dbReference type="AlphaFoldDB" id="A0A9I9DVJ5"/>
<feature type="binding site" evidence="4">
    <location>
        <position position="396"/>
    </location>
    <ligand>
        <name>(S)-malate</name>
        <dbReference type="ChEBI" id="CHEBI:15589"/>
    </ligand>
</feature>
<dbReference type="SUPFAM" id="SSF51735">
    <property type="entry name" value="NAD(P)-binding Rossmann-fold domains"/>
    <property type="match status" value="1"/>
</dbReference>
<evidence type="ECO:0008006" key="8">
    <source>
        <dbReference type="Google" id="ProtNLM"/>
    </source>
</evidence>
<dbReference type="GO" id="GO:0051287">
    <property type="term" value="F:NAD binding"/>
    <property type="evidence" value="ECO:0007669"/>
    <property type="project" value="InterPro"/>
</dbReference>
<feature type="domain" description="Malic enzyme NAD-binding" evidence="5">
    <location>
        <begin position="256"/>
        <end position="496"/>
    </location>
</feature>
<sequence>METPLKDSVFDCYVDDQGVTPWTLSVASGYNLLRDPHHNKGLAFTEKERDAHYLRGLLPPTVIPQDLQVKKLLNNLRQYQVPLQKYMAMMDLQESNEKLFYKLLIEHVEELLPVVYTPTVGEACQKYGSIVKRPQGLYISLKEKGKILEVLRNWPERNIQVIVVTDGERILGLGDLGCQGMGIPVGKLSLYTALGGVCPSACLPVTIDVGTNNERMLNDEFYIGLRQKRATGQEYTELVHEFMVAVKQNYGEKILIQGTASVVLAGVVAALKLVGGTLADHTFLFLGAGEAGTGIAELIALEISKKTSTALEDARKKIWLVDSKGLIVSSRKESLQHFKKPWAHEHEPIKDLIDAVKDIKPTVLIGTSGVGRTFTKDVVEAMAAINEKPIILALSNPTSQSECTAEEAYTWTEGRAIFASGSPFDPVEYEGNVFVPGQANNAYIFPGFGLGLIMSAEALAAQVTQENFDKGLIYPPFTNIRKISANIAAKVAAKAYELG</sequence>
<dbReference type="Gramene" id="MELO3C024441.2.1">
    <property type="protein sequence ID" value="MELO3C024441.2.1"/>
    <property type="gene ID" value="MELO3C024441.2"/>
</dbReference>
<dbReference type="GO" id="GO:0004473">
    <property type="term" value="F:malate dehydrogenase (decarboxylating) (NADP+) activity"/>
    <property type="evidence" value="ECO:0007669"/>
    <property type="project" value="TreeGrafter"/>
</dbReference>
<dbReference type="EnsemblPlants" id="MELO3C024441.2.1">
    <property type="protein sequence ID" value="MELO3C024441.2.1"/>
    <property type="gene ID" value="MELO3C024441.2"/>
</dbReference>
<comment type="similarity">
    <text evidence="2">Belongs to the malic enzymes family.</text>
</comment>
<accession>A0A9I9DVJ5</accession>
<dbReference type="InterPro" id="IPR036291">
    <property type="entry name" value="NAD(P)-bd_dom_sf"/>
</dbReference>
<dbReference type="CDD" id="cd05312">
    <property type="entry name" value="NAD_bind_1_malic_enz"/>
    <property type="match status" value="1"/>
</dbReference>
<evidence type="ECO:0000256" key="2">
    <source>
        <dbReference type="ARBA" id="ARBA00008785"/>
    </source>
</evidence>
<dbReference type="SUPFAM" id="SSF53223">
    <property type="entry name" value="Aminoacid dehydrogenase-like, N-terminal domain"/>
    <property type="match status" value="1"/>
</dbReference>
<comment type="cofactor">
    <cofactor evidence="1">
        <name>Mg(2+)</name>
        <dbReference type="ChEBI" id="CHEBI:18420"/>
    </cofactor>
</comment>
<evidence type="ECO:0000259" key="5">
    <source>
        <dbReference type="SMART" id="SM00919"/>
    </source>
</evidence>
<evidence type="ECO:0000313" key="7">
    <source>
        <dbReference type="EnsemblPlants" id="MELO3C024441.2.1"/>
    </source>
</evidence>
<dbReference type="SMART" id="SM01274">
    <property type="entry name" value="malic"/>
    <property type="match status" value="1"/>
</dbReference>
<dbReference type="InterPro" id="IPR037062">
    <property type="entry name" value="Malic_N_dom_sf"/>
</dbReference>
<organism evidence="7">
    <name type="scientific">Cucumis melo</name>
    <name type="common">Muskmelon</name>
    <dbReference type="NCBI Taxonomy" id="3656"/>
    <lineage>
        <taxon>Eukaryota</taxon>
        <taxon>Viridiplantae</taxon>
        <taxon>Streptophyta</taxon>
        <taxon>Embryophyta</taxon>
        <taxon>Tracheophyta</taxon>
        <taxon>Spermatophyta</taxon>
        <taxon>Magnoliopsida</taxon>
        <taxon>eudicotyledons</taxon>
        <taxon>Gunneridae</taxon>
        <taxon>Pentapetalae</taxon>
        <taxon>rosids</taxon>
        <taxon>fabids</taxon>
        <taxon>Cucurbitales</taxon>
        <taxon>Cucurbitaceae</taxon>
        <taxon>Benincaseae</taxon>
        <taxon>Cucumis</taxon>
    </lineage>
</organism>